<sequence length="284" mass="30175">MVTSAHQLSCLLFQQPLTVIQIRIEHVREPPSPELLLDLTHQPAIPQPLVHLGGHEAGQFPRARIARLVRGAVVVHLVLLVGVVQHPHVAVLGRLDHLKLEQAAALFAAPVRGRLAPALGLGLEQHRLVHGRPVVPRLPAPETHPPHLALARHLGPRDPHAVSPRQRPLVQLLLHGCPGGNGVALRRRLHRDHGCRAAIAAAASPKEVCLPSAGRAEDHSSRTCGLSLGMVVLQRMGMSSVVGLGVLRVLWGGCWNRPGLDGGRKDGCRSGGGCAGGRGVGIKV</sequence>
<evidence type="ECO:0000313" key="1">
    <source>
        <dbReference type="EMBL" id="KAK4109061.1"/>
    </source>
</evidence>
<gene>
    <name evidence="1" type="ORF">N656DRAFT_354403</name>
</gene>
<reference evidence="1" key="1">
    <citation type="journal article" date="2023" name="Mol. Phylogenet. Evol.">
        <title>Genome-scale phylogeny and comparative genomics of the fungal order Sordariales.</title>
        <authorList>
            <person name="Hensen N."/>
            <person name="Bonometti L."/>
            <person name="Westerberg I."/>
            <person name="Brannstrom I.O."/>
            <person name="Guillou S."/>
            <person name="Cros-Aarteil S."/>
            <person name="Calhoun S."/>
            <person name="Haridas S."/>
            <person name="Kuo A."/>
            <person name="Mondo S."/>
            <person name="Pangilinan J."/>
            <person name="Riley R."/>
            <person name="LaButti K."/>
            <person name="Andreopoulos B."/>
            <person name="Lipzen A."/>
            <person name="Chen C."/>
            <person name="Yan M."/>
            <person name="Daum C."/>
            <person name="Ng V."/>
            <person name="Clum A."/>
            <person name="Steindorff A."/>
            <person name="Ohm R.A."/>
            <person name="Martin F."/>
            <person name="Silar P."/>
            <person name="Natvig D.O."/>
            <person name="Lalanne C."/>
            <person name="Gautier V."/>
            <person name="Ament-Velasquez S.L."/>
            <person name="Kruys A."/>
            <person name="Hutchinson M.I."/>
            <person name="Powell A.J."/>
            <person name="Barry K."/>
            <person name="Miller A.N."/>
            <person name="Grigoriev I.V."/>
            <person name="Debuchy R."/>
            <person name="Gladieux P."/>
            <person name="Hiltunen Thoren M."/>
            <person name="Johannesson H."/>
        </authorList>
    </citation>
    <scope>NUCLEOTIDE SEQUENCE</scope>
    <source>
        <strain evidence="1">CBS 508.74</strain>
    </source>
</reference>
<dbReference type="AlphaFoldDB" id="A0AAN6T9A8"/>
<evidence type="ECO:0000313" key="2">
    <source>
        <dbReference type="Proteomes" id="UP001302812"/>
    </source>
</evidence>
<dbReference type="EMBL" id="MU853358">
    <property type="protein sequence ID" value="KAK4109061.1"/>
    <property type="molecule type" value="Genomic_DNA"/>
</dbReference>
<dbReference type="RefSeq" id="XP_064666631.1">
    <property type="nucleotide sequence ID" value="XM_064809347.1"/>
</dbReference>
<reference evidence="1" key="2">
    <citation type="submission" date="2023-05" db="EMBL/GenBank/DDBJ databases">
        <authorList>
            <consortium name="Lawrence Berkeley National Laboratory"/>
            <person name="Steindorff A."/>
            <person name="Hensen N."/>
            <person name="Bonometti L."/>
            <person name="Westerberg I."/>
            <person name="Brannstrom I.O."/>
            <person name="Guillou S."/>
            <person name="Cros-Aarteil S."/>
            <person name="Calhoun S."/>
            <person name="Haridas S."/>
            <person name="Kuo A."/>
            <person name="Mondo S."/>
            <person name="Pangilinan J."/>
            <person name="Riley R."/>
            <person name="Labutti K."/>
            <person name="Andreopoulos B."/>
            <person name="Lipzen A."/>
            <person name="Chen C."/>
            <person name="Yanf M."/>
            <person name="Daum C."/>
            <person name="Ng V."/>
            <person name="Clum A."/>
            <person name="Ohm R."/>
            <person name="Martin F."/>
            <person name="Silar P."/>
            <person name="Natvig D."/>
            <person name="Lalanne C."/>
            <person name="Gautier V."/>
            <person name="Ament-Velasquez S.L."/>
            <person name="Kruys A."/>
            <person name="Hutchinson M.I."/>
            <person name="Powell A.J."/>
            <person name="Barry K."/>
            <person name="Miller A.N."/>
            <person name="Grigoriev I.V."/>
            <person name="Debuchy R."/>
            <person name="Gladieux P."/>
            <person name="Thoren M.H."/>
            <person name="Johannesson H."/>
        </authorList>
    </citation>
    <scope>NUCLEOTIDE SEQUENCE</scope>
    <source>
        <strain evidence="1">CBS 508.74</strain>
    </source>
</reference>
<comment type="caution">
    <text evidence="1">The sequence shown here is derived from an EMBL/GenBank/DDBJ whole genome shotgun (WGS) entry which is preliminary data.</text>
</comment>
<dbReference type="GeneID" id="89933471"/>
<protein>
    <submittedName>
        <fullName evidence="1">Uncharacterized protein</fullName>
    </submittedName>
</protein>
<name>A0AAN6T9A8_9PEZI</name>
<organism evidence="1 2">
    <name type="scientific">Canariomyces notabilis</name>
    <dbReference type="NCBI Taxonomy" id="2074819"/>
    <lineage>
        <taxon>Eukaryota</taxon>
        <taxon>Fungi</taxon>
        <taxon>Dikarya</taxon>
        <taxon>Ascomycota</taxon>
        <taxon>Pezizomycotina</taxon>
        <taxon>Sordariomycetes</taxon>
        <taxon>Sordariomycetidae</taxon>
        <taxon>Sordariales</taxon>
        <taxon>Chaetomiaceae</taxon>
        <taxon>Canariomyces</taxon>
    </lineage>
</organism>
<proteinExistence type="predicted"/>
<accession>A0AAN6T9A8</accession>
<keyword evidence="2" id="KW-1185">Reference proteome</keyword>
<dbReference type="Proteomes" id="UP001302812">
    <property type="component" value="Unassembled WGS sequence"/>
</dbReference>